<evidence type="ECO:0000313" key="3">
    <source>
        <dbReference type="EMBL" id="ELR67180.1"/>
    </source>
</evidence>
<evidence type="ECO:0000256" key="1">
    <source>
        <dbReference type="SAM" id="MobiDB-lite"/>
    </source>
</evidence>
<evidence type="ECO:0000313" key="4">
    <source>
        <dbReference type="Proteomes" id="UP000011134"/>
    </source>
</evidence>
<keyword evidence="2" id="KW-0472">Membrane</keyword>
<keyword evidence="2" id="KW-1133">Transmembrane helix</keyword>
<feature type="transmembrane region" description="Helical" evidence="2">
    <location>
        <begin position="153"/>
        <end position="176"/>
    </location>
</feature>
<reference evidence="3 4" key="1">
    <citation type="submission" date="2012-12" db="EMBL/GenBank/DDBJ databases">
        <title>Genome Assembly of Photobacterium sp. AK15.</title>
        <authorList>
            <person name="Khatri I."/>
            <person name="Vaidya B."/>
            <person name="Srinivas T.N.R."/>
            <person name="Subramanian S."/>
            <person name="Pinnaka A."/>
        </authorList>
    </citation>
    <scope>NUCLEOTIDE SEQUENCE [LARGE SCALE GENOMIC DNA]</scope>
    <source>
        <strain evidence="3 4">AK15</strain>
    </source>
</reference>
<comment type="caution">
    <text evidence="3">The sequence shown here is derived from an EMBL/GenBank/DDBJ whole genome shotgun (WGS) entry which is preliminary data.</text>
</comment>
<dbReference type="PATRIC" id="fig|1056511.3.peg.750"/>
<protein>
    <submittedName>
        <fullName evidence="3">Uncharacterized protein</fullName>
    </submittedName>
</protein>
<feature type="transmembrane region" description="Helical" evidence="2">
    <location>
        <begin position="188"/>
        <end position="213"/>
    </location>
</feature>
<gene>
    <name evidence="3" type="ORF">C942_02688</name>
</gene>
<name>L8JEB7_9GAMM</name>
<keyword evidence="2" id="KW-0812">Transmembrane</keyword>
<feature type="transmembrane region" description="Helical" evidence="2">
    <location>
        <begin position="249"/>
        <end position="271"/>
    </location>
</feature>
<dbReference type="EMBL" id="AMZO01000003">
    <property type="protein sequence ID" value="ELR67180.1"/>
    <property type="molecule type" value="Genomic_DNA"/>
</dbReference>
<dbReference type="AlphaFoldDB" id="L8JEB7"/>
<dbReference type="Proteomes" id="UP000011134">
    <property type="component" value="Unassembled WGS sequence"/>
</dbReference>
<proteinExistence type="predicted"/>
<feature type="transmembrane region" description="Helical" evidence="2">
    <location>
        <begin position="117"/>
        <end position="141"/>
    </location>
</feature>
<sequence>MVQYILFRSNLLKMKIMKDNSIQSKAFQSAHTKMGTKPQGSAGIQKKSDSPTDTEATPSAIKYKILNDIKETLQATLTMVFLAFVIGPLLVVLLKKGFIVESSVLGQLRFTPLLESLFGQAVPITLGTILFASIFLALMTLHNRIFHVTLKISSAIMMTCVAGLFGALVLLAGSLFSIESIVISELTLVSIAINYFVTFVYSCMGVFFSIGFIANQNKGTLTQRICVLIVVPFALYVFFHNAWAATSGIVLIATLILCIVIIAVEVYTHGIDNIRNDKHNDKTTGLPSLLITVVMFCSLFYSASRYEYDTAEFICLKLNAYHDKSSRYSKMCSDNKVKSSMIKAHQ</sequence>
<feature type="transmembrane region" description="Helical" evidence="2">
    <location>
        <begin position="72"/>
        <end position="94"/>
    </location>
</feature>
<accession>L8JEB7</accession>
<feature type="region of interest" description="Disordered" evidence="1">
    <location>
        <begin position="28"/>
        <end position="56"/>
    </location>
</feature>
<keyword evidence="4" id="KW-1185">Reference proteome</keyword>
<evidence type="ECO:0000256" key="2">
    <source>
        <dbReference type="SAM" id="Phobius"/>
    </source>
</evidence>
<feature type="transmembrane region" description="Helical" evidence="2">
    <location>
        <begin position="283"/>
        <end position="303"/>
    </location>
</feature>
<organism evidence="3 4">
    <name type="scientific">Photobacterium marinum</name>
    <dbReference type="NCBI Taxonomy" id="1056511"/>
    <lineage>
        <taxon>Bacteria</taxon>
        <taxon>Pseudomonadati</taxon>
        <taxon>Pseudomonadota</taxon>
        <taxon>Gammaproteobacteria</taxon>
        <taxon>Vibrionales</taxon>
        <taxon>Vibrionaceae</taxon>
        <taxon>Photobacterium</taxon>
    </lineage>
</organism>
<feature type="transmembrane region" description="Helical" evidence="2">
    <location>
        <begin position="225"/>
        <end position="243"/>
    </location>
</feature>